<sequence length="50" mass="5922">VSKMSDKVEQWINDLQIISKHLNDLFVKEILLVYETLSTDKFNNLNNKIE</sequence>
<feature type="non-terminal residue" evidence="1">
    <location>
        <position position="1"/>
    </location>
</feature>
<protein>
    <submittedName>
        <fullName evidence="1">16313_t:CDS:1</fullName>
    </submittedName>
</protein>
<comment type="caution">
    <text evidence="1">The sequence shown here is derived from an EMBL/GenBank/DDBJ whole genome shotgun (WGS) entry which is preliminary data.</text>
</comment>
<dbReference type="AlphaFoldDB" id="A0A9N9A785"/>
<evidence type="ECO:0000313" key="1">
    <source>
        <dbReference type="EMBL" id="CAG8518913.1"/>
    </source>
</evidence>
<accession>A0A9N9A785</accession>
<keyword evidence="2" id="KW-1185">Reference proteome</keyword>
<name>A0A9N9A785_9GLOM</name>
<evidence type="ECO:0000313" key="2">
    <source>
        <dbReference type="Proteomes" id="UP000789759"/>
    </source>
</evidence>
<reference evidence="1" key="1">
    <citation type="submission" date="2021-06" db="EMBL/GenBank/DDBJ databases">
        <authorList>
            <person name="Kallberg Y."/>
            <person name="Tangrot J."/>
            <person name="Rosling A."/>
        </authorList>
    </citation>
    <scope>NUCLEOTIDE SEQUENCE</scope>
    <source>
        <strain evidence="1">FL966</strain>
    </source>
</reference>
<dbReference type="EMBL" id="CAJVQA010001563">
    <property type="protein sequence ID" value="CAG8518913.1"/>
    <property type="molecule type" value="Genomic_DNA"/>
</dbReference>
<dbReference type="OrthoDB" id="2419893at2759"/>
<proteinExistence type="predicted"/>
<organism evidence="1 2">
    <name type="scientific">Cetraspora pellucida</name>
    <dbReference type="NCBI Taxonomy" id="1433469"/>
    <lineage>
        <taxon>Eukaryota</taxon>
        <taxon>Fungi</taxon>
        <taxon>Fungi incertae sedis</taxon>
        <taxon>Mucoromycota</taxon>
        <taxon>Glomeromycotina</taxon>
        <taxon>Glomeromycetes</taxon>
        <taxon>Diversisporales</taxon>
        <taxon>Gigasporaceae</taxon>
        <taxon>Cetraspora</taxon>
    </lineage>
</organism>
<dbReference type="Proteomes" id="UP000789759">
    <property type="component" value="Unassembled WGS sequence"/>
</dbReference>
<gene>
    <name evidence="1" type="ORF">CPELLU_LOCUS3288</name>
</gene>